<gene>
    <name evidence="1" type="ORF">METZ01_LOCUS317564</name>
</gene>
<sequence>MKSQPMPFVLLSLLGAFAVTAHGQKKDRGFMNGYPLRP</sequence>
<organism evidence="1">
    <name type="scientific">marine metagenome</name>
    <dbReference type="NCBI Taxonomy" id="408172"/>
    <lineage>
        <taxon>unclassified sequences</taxon>
        <taxon>metagenomes</taxon>
        <taxon>ecological metagenomes</taxon>
    </lineage>
</organism>
<feature type="non-terminal residue" evidence="1">
    <location>
        <position position="38"/>
    </location>
</feature>
<reference evidence="1" key="1">
    <citation type="submission" date="2018-05" db="EMBL/GenBank/DDBJ databases">
        <authorList>
            <person name="Lanie J.A."/>
            <person name="Ng W.-L."/>
            <person name="Kazmierczak K.M."/>
            <person name="Andrzejewski T.M."/>
            <person name="Davidsen T.M."/>
            <person name="Wayne K.J."/>
            <person name="Tettelin H."/>
            <person name="Glass J.I."/>
            <person name="Rusch D."/>
            <person name="Podicherti R."/>
            <person name="Tsui H.-C.T."/>
            <person name="Winkler M.E."/>
        </authorList>
    </citation>
    <scope>NUCLEOTIDE SEQUENCE</scope>
</reference>
<accession>A0A382NVM3</accession>
<proteinExistence type="predicted"/>
<name>A0A382NVM3_9ZZZZ</name>
<dbReference type="EMBL" id="UINC01102805">
    <property type="protein sequence ID" value="SVC64710.1"/>
    <property type="molecule type" value="Genomic_DNA"/>
</dbReference>
<evidence type="ECO:0000313" key="1">
    <source>
        <dbReference type="EMBL" id="SVC64710.1"/>
    </source>
</evidence>
<dbReference type="AlphaFoldDB" id="A0A382NVM3"/>
<protein>
    <submittedName>
        <fullName evidence="1">Uncharacterized protein</fullName>
    </submittedName>
</protein>